<dbReference type="EMBL" id="BK032664">
    <property type="protein sequence ID" value="DAF53830.1"/>
    <property type="molecule type" value="Genomic_DNA"/>
</dbReference>
<evidence type="ECO:0000313" key="1">
    <source>
        <dbReference type="EMBL" id="DAF53830.1"/>
    </source>
</evidence>
<proteinExistence type="predicted"/>
<reference evidence="1" key="1">
    <citation type="journal article" date="2021" name="Proc. Natl. Acad. Sci. U.S.A.">
        <title>A Catalog of Tens of Thousands of Viruses from Human Metagenomes Reveals Hidden Associations with Chronic Diseases.</title>
        <authorList>
            <person name="Tisza M.J."/>
            <person name="Buck C.B."/>
        </authorList>
    </citation>
    <scope>NUCLEOTIDE SEQUENCE</scope>
    <source>
        <strain evidence="1">CtZ2t4</strain>
    </source>
</reference>
<organism evidence="1">
    <name type="scientific">Myoviridae sp. ctZ2t4</name>
    <dbReference type="NCBI Taxonomy" id="2827693"/>
    <lineage>
        <taxon>Viruses</taxon>
        <taxon>Duplodnaviria</taxon>
        <taxon>Heunggongvirae</taxon>
        <taxon>Uroviricota</taxon>
        <taxon>Caudoviricetes</taxon>
    </lineage>
</organism>
<protein>
    <submittedName>
        <fullName evidence="1">Uncharacterized protein</fullName>
    </submittedName>
</protein>
<name>A0A8S5SS97_9CAUD</name>
<accession>A0A8S5SS97</accession>
<sequence length="138" mass="15279">MYDKARDFLTIDGLDFGGVLDGDNAFSYSRTGDSVITRVDSSGRIITFKATDQTGRATINISPGPEGATCLKKLRQLMNTGKQFTMVRDNRNEGGEKATFLKCMVVNDGENGMNYSGEKNARSFEIIYERKLEEEGVN</sequence>